<dbReference type="AlphaFoldDB" id="A0A1T4KBU7"/>
<dbReference type="STRING" id="115783.SAMN02745119_00468"/>
<protein>
    <submittedName>
        <fullName evidence="1">Uncharacterized protein</fullName>
    </submittedName>
</protein>
<accession>A0A1T4KBU7</accession>
<keyword evidence="2" id="KW-1185">Reference proteome</keyword>
<proteinExistence type="predicted"/>
<name>A0A1T4KBU7_9BACT</name>
<reference evidence="2" key="1">
    <citation type="submission" date="2017-02" db="EMBL/GenBank/DDBJ databases">
        <authorList>
            <person name="Varghese N."/>
            <person name="Submissions S."/>
        </authorList>
    </citation>
    <scope>NUCLEOTIDE SEQUENCE [LARGE SCALE GENOMIC DNA]</scope>
    <source>
        <strain evidence="2">ATCC BAA-34</strain>
    </source>
</reference>
<dbReference type="EMBL" id="FUWR01000001">
    <property type="protein sequence ID" value="SJZ39928.1"/>
    <property type="molecule type" value="Genomic_DNA"/>
</dbReference>
<evidence type="ECO:0000313" key="2">
    <source>
        <dbReference type="Proteomes" id="UP000190102"/>
    </source>
</evidence>
<evidence type="ECO:0000313" key="1">
    <source>
        <dbReference type="EMBL" id="SJZ39928.1"/>
    </source>
</evidence>
<sequence>MSLNHRVVRCPLAHPQPVKRIMYYKVIEKFGPEDGERWSDYLKWRGLHLTRFESVDGVMRGDLFEPKSNEDWQNCVQEDFKISLITNFEYAKKVQKQYENAEIVGIDFPEEICYEASPELLGFDLLDSHLDISMLTNWGTDEEGIFSHLIMENGLLCDLAEAFRIRDILRTQFPEDHHAQECQVCAIYRISS</sequence>
<gene>
    <name evidence="1" type="ORF">SAMN02745119_00468</name>
</gene>
<dbReference type="Proteomes" id="UP000190102">
    <property type="component" value="Unassembled WGS sequence"/>
</dbReference>
<organism evidence="1 2">
    <name type="scientific">Trichlorobacter thiogenes</name>
    <dbReference type="NCBI Taxonomy" id="115783"/>
    <lineage>
        <taxon>Bacteria</taxon>
        <taxon>Pseudomonadati</taxon>
        <taxon>Thermodesulfobacteriota</taxon>
        <taxon>Desulfuromonadia</taxon>
        <taxon>Geobacterales</taxon>
        <taxon>Geobacteraceae</taxon>
        <taxon>Trichlorobacter</taxon>
    </lineage>
</organism>